<reference evidence="3" key="1">
    <citation type="submission" date="2016-10" db="EMBL/GenBank/DDBJ databases">
        <authorList>
            <person name="Varghese N."/>
            <person name="Submissions S."/>
        </authorList>
    </citation>
    <scope>NUCLEOTIDE SEQUENCE [LARGE SCALE GENOMIC DNA]</scope>
    <source>
        <strain evidence="3">CGMCC 1.6489</strain>
    </source>
</reference>
<gene>
    <name evidence="2" type="ORF">SAMN04487962_1108</name>
</gene>
<dbReference type="PANTHER" id="PTHR13369:SF0">
    <property type="entry name" value="GLUTATHIONE S-TRANSFERASE C-TERMINAL DOMAIN-CONTAINING PROTEIN"/>
    <property type="match status" value="1"/>
</dbReference>
<evidence type="ECO:0000259" key="1">
    <source>
        <dbReference type="Pfam" id="PF13679"/>
    </source>
</evidence>
<dbReference type="STRING" id="430453.SAMN04487962_1108"/>
<protein>
    <submittedName>
        <fullName evidence="2">Methyltransferase domain-containing protein</fullName>
    </submittedName>
</protein>
<dbReference type="Proteomes" id="UP000198762">
    <property type="component" value="Unassembled WGS sequence"/>
</dbReference>
<dbReference type="GO" id="GO:0008168">
    <property type="term" value="F:methyltransferase activity"/>
    <property type="evidence" value="ECO:0007669"/>
    <property type="project" value="UniProtKB-KW"/>
</dbReference>
<dbReference type="InterPro" id="IPR029063">
    <property type="entry name" value="SAM-dependent_MTases_sf"/>
</dbReference>
<dbReference type="Gene3D" id="3.40.50.150">
    <property type="entry name" value="Vaccinia Virus protein VP39"/>
    <property type="match status" value="1"/>
</dbReference>
<dbReference type="AlphaFoldDB" id="A0A1I0EJC7"/>
<keyword evidence="3" id="KW-1185">Reference proteome</keyword>
<keyword evidence="2" id="KW-0489">Methyltransferase</keyword>
<accession>A0A1I0EJC7</accession>
<name>A0A1I0EJC7_9GAMM</name>
<dbReference type="SUPFAM" id="SSF53335">
    <property type="entry name" value="S-adenosyl-L-methionine-dependent methyltransferases"/>
    <property type="match status" value="1"/>
</dbReference>
<proteinExistence type="predicted"/>
<organism evidence="2 3">
    <name type="scientific">Marinobacter segnicrescens</name>
    <dbReference type="NCBI Taxonomy" id="430453"/>
    <lineage>
        <taxon>Bacteria</taxon>
        <taxon>Pseudomonadati</taxon>
        <taxon>Pseudomonadota</taxon>
        <taxon>Gammaproteobacteria</taxon>
        <taxon>Pseudomonadales</taxon>
        <taxon>Marinobacteraceae</taxon>
        <taxon>Marinobacter</taxon>
    </lineage>
</organism>
<sequence>MEPQPEWVGKNPDLASWLGQLGGEDCERFENSPGELATHVQQWLPGAADYGRLTNVTDLRPAPATVAAATLAERDATDMPGRKRLQAGTLCAALSPLRHPVLDWCCGKGHLSRTLFRHSGLPVTGYEWNPALVEDGNRLARHFGDAVTIRQQDVLQQDLCWPDQVHGTALHACGDLHRKLIRDGARQGQPRLSFSPCCYHLTEQDDYQPLSARAGSAHPALGLSRHELRLAVQETVTAPLRVREQTERARQWRLGFDGLQRAIRGEDSYLPLPPHPSRLLHEGFEAFARWAAARKVLALPAQVDWSHWEGFGAARLRQVRRYELIRHLFRRPLELWLVFDYALYLEEAGYQVRVGAFCERSLTPRNLLVDAVRG</sequence>
<evidence type="ECO:0000313" key="3">
    <source>
        <dbReference type="Proteomes" id="UP000198762"/>
    </source>
</evidence>
<dbReference type="CDD" id="cd02440">
    <property type="entry name" value="AdoMet_MTases"/>
    <property type="match status" value="1"/>
</dbReference>
<keyword evidence="2" id="KW-0808">Transferase</keyword>
<dbReference type="GO" id="GO:0032259">
    <property type="term" value="P:methylation"/>
    <property type="evidence" value="ECO:0007669"/>
    <property type="project" value="UniProtKB-KW"/>
</dbReference>
<feature type="domain" description="Methyltransferase" evidence="1">
    <location>
        <begin position="100"/>
        <end position="202"/>
    </location>
</feature>
<dbReference type="Pfam" id="PF13679">
    <property type="entry name" value="Methyltransf_32"/>
    <property type="match status" value="1"/>
</dbReference>
<dbReference type="PANTHER" id="PTHR13369">
    <property type="match status" value="1"/>
</dbReference>
<dbReference type="InterPro" id="IPR025714">
    <property type="entry name" value="Methyltranfer_dom"/>
</dbReference>
<dbReference type="EMBL" id="FOHZ01000010">
    <property type="protein sequence ID" value="SET45269.1"/>
    <property type="molecule type" value="Genomic_DNA"/>
</dbReference>
<evidence type="ECO:0000313" key="2">
    <source>
        <dbReference type="EMBL" id="SET45269.1"/>
    </source>
</evidence>